<dbReference type="InterPro" id="IPR004520">
    <property type="entry name" value="GTPase_MnmE"/>
</dbReference>
<keyword evidence="5 7" id="KW-0630">Potassium</keyword>
<feature type="binding site" evidence="7">
    <location>
        <position position="255"/>
    </location>
    <ligand>
        <name>K(+)</name>
        <dbReference type="ChEBI" id="CHEBI:29103"/>
    </ligand>
</feature>
<dbReference type="Pfam" id="PF12631">
    <property type="entry name" value="MnmE_helical"/>
    <property type="match status" value="1"/>
</dbReference>
<dbReference type="InterPro" id="IPR025867">
    <property type="entry name" value="MnmE_helical"/>
</dbReference>
<dbReference type="PROSITE" id="PS51709">
    <property type="entry name" value="G_TRME"/>
    <property type="match status" value="1"/>
</dbReference>
<feature type="binding site" evidence="7">
    <location>
        <position position="124"/>
    </location>
    <ligand>
        <name>(6S)-5-formyl-5,6,7,8-tetrahydrofolate</name>
        <dbReference type="ChEBI" id="CHEBI:57457"/>
    </ligand>
</feature>
<dbReference type="Gene3D" id="1.20.120.430">
    <property type="entry name" value="tRNA modification GTPase MnmE domain 2"/>
    <property type="match status" value="1"/>
</dbReference>
<evidence type="ECO:0000313" key="11">
    <source>
        <dbReference type="Proteomes" id="UP000287447"/>
    </source>
</evidence>
<gene>
    <name evidence="7 10" type="primary">mnmE</name>
    <name evidence="7" type="synonym">trmE</name>
    <name evidence="10" type="ORF">EOI86_13565</name>
</gene>
<protein>
    <recommendedName>
        <fullName evidence="7">tRNA modification GTPase MnmE</fullName>
        <ecNumber evidence="7">3.6.-.-</ecNumber>
    </recommendedName>
</protein>
<dbReference type="NCBIfam" id="TIGR00231">
    <property type="entry name" value="small_GTP"/>
    <property type="match status" value="1"/>
</dbReference>
<dbReference type="SUPFAM" id="SSF52540">
    <property type="entry name" value="P-loop containing nucleoside triphosphate hydrolases"/>
    <property type="match status" value="1"/>
</dbReference>
<dbReference type="InterPro" id="IPR018948">
    <property type="entry name" value="GTP-bd_TrmE_N"/>
</dbReference>
<comment type="similarity">
    <text evidence="1 7 8">Belongs to the TRAFAC class TrmE-Era-EngA-EngB-Septin-like GTPase superfamily. TrmE GTPase family.</text>
</comment>
<dbReference type="GO" id="GO:0005525">
    <property type="term" value="F:GTP binding"/>
    <property type="evidence" value="ECO:0007669"/>
    <property type="project" value="UniProtKB-UniRule"/>
</dbReference>
<dbReference type="EC" id="3.6.-.-" evidence="7"/>
<evidence type="ECO:0000256" key="7">
    <source>
        <dbReference type="HAMAP-Rule" id="MF_00379"/>
    </source>
</evidence>
<dbReference type="GO" id="GO:0046872">
    <property type="term" value="F:metal ion binding"/>
    <property type="evidence" value="ECO:0007669"/>
    <property type="project" value="UniProtKB-KW"/>
</dbReference>
<dbReference type="SUPFAM" id="SSF116878">
    <property type="entry name" value="TrmE connector domain"/>
    <property type="match status" value="1"/>
</dbReference>
<feature type="binding site" evidence="7">
    <location>
        <position position="25"/>
    </location>
    <ligand>
        <name>(6S)-5-formyl-5,6,7,8-tetrahydrofolate</name>
        <dbReference type="ChEBI" id="CHEBI:57457"/>
    </ligand>
</feature>
<evidence type="ECO:0000313" key="10">
    <source>
        <dbReference type="EMBL" id="RVU36243.1"/>
    </source>
</evidence>
<reference evidence="11" key="1">
    <citation type="submission" date="2019-01" db="EMBL/GenBank/DDBJ databases">
        <title>Gri0909 isolated from a small marine red alga.</title>
        <authorList>
            <person name="Kim J."/>
            <person name="Jeong S.E."/>
            <person name="Jeon C.O."/>
        </authorList>
    </citation>
    <scope>NUCLEOTIDE SEQUENCE [LARGE SCALE GENOMIC DNA]</scope>
    <source>
        <strain evidence="11">Gri0909</strain>
    </source>
</reference>
<dbReference type="CDD" id="cd14858">
    <property type="entry name" value="TrmE_N"/>
    <property type="match status" value="1"/>
</dbReference>
<dbReference type="InterPro" id="IPR031168">
    <property type="entry name" value="G_TrmE"/>
</dbReference>
<feature type="binding site" evidence="7">
    <location>
        <begin position="275"/>
        <end position="278"/>
    </location>
    <ligand>
        <name>GTP</name>
        <dbReference type="ChEBI" id="CHEBI:37565"/>
    </ligand>
</feature>
<comment type="cofactor">
    <cofactor evidence="7">
        <name>K(+)</name>
        <dbReference type="ChEBI" id="CHEBI:29103"/>
    </cofactor>
    <text evidence="7">Binds 1 potassium ion per subunit.</text>
</comment>
<dbReference type="GO" id="GO:0003924">
    <property type="term" value="F:GTPase activity"/>
    <property type="evidence" value="ECO:0007669"/>
    <property type="project" value="UniProtKB-UniRule"/>
</dbReference>
<feature type="binding site" evidence="7">
    <location>
        <position position="250"/>
    </location>
    <ligand>
        <name>K(+)</name>
        <dbReference type="ChEBI" id="CHEBI:29103"/>
    </ligand>
</feature>
<sequence length="446" mass="47260">MLDGSKETIYALSTPAGRGGVAVVRVSGPDAKMSLPVLGISDVPKPRVATRAALKRAADDTPIDDALVLSFPGPASFTGEDVIEFHLHGGMAIIDAVQAILGDCPGFRLAQAGEFTRRAFWNGKIDLVEAEGLVDLIEAETEAQRIQALRQLKGSLSALYNGWQKQLADQLALVELGLDFSDEGDVEEADSGLDRQMMETILQEMQTHLNDGRRGEIVRNGIKVAIVGAPNVGKSSLLNALAGRDAAIVSDVAGTTRDRVDVHLNLGGQALVLTDTAGLRDSEDVIEQEGIRRSLSAASEADIVLLMGEYGSDDGIPAIDTAGAEPIVVWNKADLSPVQTSGGSCSRPGISISARTGDGISALEEALTNLVRSLALQSEAPALTRARHREAVHSAVARMEEAMREPDAVLLAEHLRSAVAALGRIIGKVDVEDLLDRIFRDFCIGK</sequence>
<dbReference type="Pfam" id="PF01926">
    <property type="entry name" value="MMR_HSR1"/>
    <property type="match status" value="1"/>
</dbReference>
<keyword evidence="4 7" id="KW-0378">Hydrolase</keyword>
<feature type="binding site" evidence="7">
    <location>
        <position position="446"/>
    </location>
    <ligand>
        <name>(6S)-5-formyl-5,6,7,8-tetrahydrofolate</name>
        <dbReference type="ChEBI" id="CHEBI:57457"/>
    </ligand>
</feature>
<dbReference type="CDD" id="cd04164">
    <property type="entry name" value="trmE"/>
    <property type="match status" value="1"/>
</dbReference>
<dbReference type="EMBL" id="SADE01000002">
    <property type="protein sequence ID" value="RVU36243.1"/>
    <property type="molecule type" value="Genomic_DNA"/>
</dbReference>
<evidence type="ECO:0000259" key="9">
    <source>
        <dbReference type="PROSITE" id="PS51709"/>
    </source>
</evidence>
<keyword evidence="2 7" id="KW-0819">tRNA processing</keyword>
<comment type="subunit">
    <text evidence="7">Homodimer. Heterotetramer of two MnmE and two MnmG subunits.</text>
</comment>
<dbReference type="AlphaFoldDB" id="A0A3S2WRM5"/>
<dbReference type="PANTHER" id="PTHR42714:SF2">
    <property type="entry name" value="TRNA MODIFICATION GTPASE GTPBP3, MITOCHONDRIAL"/>
    <property type="match status" value="1"/>
</dbReference>
<evidence type="ECO:0000256" key="6">
    <source>
        <dbReference type="ARBA" id="ARBA00023134"/>
    </source>
</evidence>
<feature type="binding site" evidence="7">
    <location>
        <position position="84"/>
    </location>
    <ligand>
        <name>(6S)-5-formyl-5,6,7,8-tetrahydrofolate</name>
        <dbReference type="ChEBI" id="CHEBI:57457"/>
    </ligand>
</feature>
<dbReference type="InterPro" id="IPR027266">
    <property type="entry name" value="TrmE/GcvT-like"/>
</dbReference>
<dbReference type="RefSeq" id="WP_127765719.1">
    <property type="nucleotide sequence ID" value="NZ_SADE01000002.1"/>
</dbReference>
<feature type="binding site" evidence="7">
    <location>
        <begin position="250"/>
        <end position="256"/>
    </location>
    <ligand>
        <name>GTP</name>
        <dbReference type="ChEBI" id="CHEBI:37565"/>
    </ligand>
</feature>
<feature type="domain" description="TrmE-type G" evidence="9">
    <location>
        <begin position="221"/>
        <end position="372"/>
    </location>
</feature>
<dbReference type="HAMAP" id="MF_00379">
    <property type="entry name" value="GTPase_MnmE"/>
    <property type="match status" value="1"/>
</dbReference>
<keyword evidence="3 7" id="KW-0547">Nucleotide-binding</keyword>
<dbReference type="PANTHER" id="PTHR42714">
    <property type="entry name" value="TRNA MODIFICATION GTPASE GTPBP3"/>
    <property type="match status" value="1"/>
</dbReference>
<dbReference type="GO" id="GO:0030488">
    <property type="term" value="P:tRNA methylation"/>
    <property type="evidence" value="ECO:0007669"/>
    <property type="project" value="TreeGrafter"/>
</dbReference>
<dbReference type="Proteomes" id="UP000287447">
    <property type="component" value="Unassembled WGS sequence"/>
</dbReference>
<dbReference type="OrthoDB" id="9805918at2"/>
<evidence type="ECO:0000256" key="8">
    <source>
        <dbReference type="RuleBase" id="RU003313"/>
    </source>
</evidence>
<keyword evidence="11" id="KW-1185">Reference proteome</keyword>
<dbReference type="Pfam" id="PF10396">
    <property type="entry name" value="TrmE_N"/>
    <property type="match status" value="1"/>
</dbReference>
<dbReference type="NCBIfam" id="NF003661">
    <property type="entry name" value="PRK05291.1-3"/>
    <property type="match status" value="1"/>
</dbReference>
<comment type="caution">
    <text evidence="10">The sequence shown here is derived from an EMBL/GenBank/DDBJ whole genome shotgun (WGS) entry which is preliminary data.</text>
</comment>
<feature type="binding site" evidence="7">
    <location>
        <position position="256"/>
    </location>
    <ligand>
        <name>Mg(2+)</name>
        <dbReference type="ChEBI" id="CHEBI:18420"/>
    </ligand>
</feature>
<dbReference type="InterPro" id="IPR027417">
    <property type="entry name" value="P-loop_NTPase"/>
</dbReference>
<evidence type="ECO:0000256" key="3">
    <source>
        <dbReference type="ARBA" id="ARBA00022741"/>
    </source>
</evidence>
<accession>A0A3S2WRM5</accession>
<feature type="binding site" evidence="7">
    <location>
        <begin position="353"/>
        <end position="355"/>
    </location>
    <ligand>
        <name>GTP</name>
        <dbReference type="ChEBI" id="CHEBI:37565"/>
    </ligand>
</feature>
<comment type="subcellular location">
    <subcellularLocation>
        <location evidence="7">Cytoplasm</location>
    </subcellularLocation>
</comment>
<name>A0A3S2WRM5_9PROT</name>
<feature type="binding site" evidence="7">
    <location>
        <position position="252"/>
    </location>
    <ligand>
        <name>K(+)</name>
        <dbReference type="ChEBI" id="CHEBI:29103"/>
    </ligand>
</feature>
<evidence type="ECO:0000256" key="5">
    <source>
        <dbReference type="ARBA" id="ARBA00022958"/>
    </source>
</evidence>
<dbReference type="GO" id="GO:0005737">
    <property type="term" value="C:cytoplasm"/>
    <property type="evidence" value="ECO:0007669"/>
    <property type="project" value="UniProtKB-SubCell"/>
</dbReference>
<dbReference type="InterPro" id="IPR005225">
    <property type="entry name" value="Small_GTP-bd"/>
</dbReference>
<feature type="binding site" evidence="7">
    <location>
        <begin position="231"/>
        <end position="236"/>
    </location>
    <ligand>
        <name>GTP</name>
        <dbReference type="ChEBI" id="CHEBI:37565"/>
    </ligand>
</feature>
<evidence type="ECO:0000256" key="1">
    <source>
        <dbReference type="ARBA" id="ARBA00011043"/>
    </source>
</evidence>
<keyword evidence="7" id="KW-0479">Metal-binding</keyword>
<proteinExistence type="inferred from homology"/>
<feature type="binding site" evidence="7">
    <location>
        <begin position="331"/>
        <end position="334"/>
    </location>
    <ligand>
        <name>GTP</name>
        <dbReference type="ChEBI" id="CHEBI:37565"/>
    </ligand>
</feature>
<feature type="binding site" evidence="7">
    <location>
        <position position="235"/>
    </location>
    <ligand>
        <name>Mg(2+)</name>
        <dbReference type="ChEBI" id="CHEBI:18420"/>
    </ligand>
</feature>
<evidence type="ECO:0000256" key="2">
    <source>
        <dbReference type="ARBA" id="ARBA00022694"/>
    </source>
</evidence>
<feature type="binding site" evidence="7">
    <location>
        <position position="231"/>
    </location>
    <ligand>
        <name>K(+)</name>
        <dbReference type="ChEBI" id="CHEBI:29103"/>
    </ligand>
</feature>
<keyword evidence="6 7" id="KW-0342">GTP-binding</keyword>
<evidence type="ECO:0000256" key="4">
    <source>
        <dbReference type="ARBA" id="ARBA00022801"/>
    </source>
</evidence>
<dbReference type="InterPro" id="IPR027368">
    <property type="entry name" value="MnmE_dom2"/>
</dbReference>
<dbReference type="NCBIfam" id="TIGR00450">
    <property type="entry name" value="mnmE_trmE_thdF"/>
    <property type="match status" value="1"/>
</dbReference>
<dbReference type="InterPro" id="IPR006073">
    <property type="entry name" value="GTP-bd"/>
</dbReference>
<dbReference type="Gene3D" id="3.30.1360.120">
    <property type="entry name" value="Probable tRNA modification gtpase trme, domain 1"/>
    <property type="match status" value="1"/>
</dbReference>
<dbReference type="Gene3D" id="3.40.50.300">
    <property type="entry name" value="P-loop containing nucleotide triphosphate hydrolases"/>
    <property type="match status" value="1"/>
</dbReference>
<organism evidence="10 11">
    <name type="scientific">Hwanghaeella grinnelliae</name>
    <dbReference type="NCBI Taxonomy" id="2500179"/>
    <lineage>
        <taxon>Bacteria</taxon>
        <taxon>Pseudomonadati</taxon>
        <taxon>Pseudomonadota</taxon>
        <taxon>Alphaproteobacteria</taxon>
        <taxon>Rhodospirillales</taxon>
        <taxon>Rhodospirillaceae</taxon>
        <taxon>Hwanghaeella</taxon>
    </lineage>
</organism>
<dbReference type="FunFam" id="3.30.1360.120:FF:000007">
    <property type="entry name" value="tRNA modification GTPase GTPBP3, mitochondrial"/>
    <property type="match status" value="1"/>
</dbReference>
<keyword evidence="7" id="KW-0963">Cytoplasm</keyword>
<dbReference type="GO" id="GO:0002098">
    <property type="term" value="P:tRNA wobble uridine modification"/>
    <property type="evidence" value="ECO:0007669"/>
    <property type="project" value="TreeGrafter"/>
</dbReference>
<keyword evidence="7" id="KW-0460">Magnesium</keyword>
<comment type="function">
    <text evidence="7">Exhibits a very high intrinsic GTPase hydrolysis rate. Involved in the addition of a carboxymethylaminomethyl (cmnm) group at the wobble position (U34) of certain tRNAs, forming tRNA-cmnm(5)s(2)U34.</text>
</comment>